<reference evidence="2" key="1">
    <citation type="submission" date="2020-10" db="EMBL/GenBank/DDBJ databases">
        <title>Taxonomic study of unclassified bacteria belonging to the class Ktedonobacteria.</title>
        <authorList>
            <person name="Yabe S."/>
            <person name="Wang C.M."/>
            <person name="Zheng Y."/>
            <person name="Sakai Y."/>
            <person name="Cavaletti L."/>
            <person name="Monciardini P."/>
            <person name="Donadio S."/>
        </authorList>
    </citation>
    <scope>NUCLEOTIDE SEQUENCE</scope>
    <source>
        <strain evidence="2">SOSP1-1</strain>
    </source>
</reference>
<feature type="transmembrane region" description="Helical" evidence="1">
    <location>
        <begin position="338"/>
        <end position="360"/>
    </location>
</feature>
<gene>
    <name evidence="2" type="ORF">KSX_56400</name>
</gene>
<sequence length="501" mass="53176">MMKLEKTERDSFAHLLVAEWTTFRKARGFLIAIAVAALIPVFLGLVVANLITCGPNGRTCSAIPVGPGGEAVDDTSYFVHQPLARDGSMTVRVTSLTGLITYPPPKHDQFVVSGVVSWAKAGIMIKENTQQGSAYAAVMITGSHGVRMQYNFLEDMAGNPGDVFAQSPRWLRLTREGSILTGYESTDGVQWTRVGTAHLAGLPSTVQIGLFVTSPCNLSTDDATCRLTQATATFDHVSLTDSGSSGAWVGTKIGGHKDDPALSMGSLHTSGEMFTVTGSGDIAPLGAGGGWPIERFLIGTIIGLLVVIVAAVLFAAAKRPVSHIYASKRRGQVLAAKAVVIGLVTFTTQLVAALIAVQIGKHMVLSHGAIILSVSPLTELRVMVGTAALVGVAAVFALSLGTLFRHRVVAVMLSIALTVLPFILAFAGLVPDAWSQWLLRLTPDAGFAIQQSIPAYPQVISLYTPQFGYYPLAPWAGFAVLCCYTAFALSLAIFLLHRRDR</sequence>
<proteinExistence type="predicted"/>
<keyword evidence="1" id="KW-0472">Membrane</keyword>
<evidence type="ECO:0000256" key="1">
    <source>
        <dbReference type="SAM" id="Phobius"/>
    </source>
</evidence>
<keyword evidence="1" id="KW-1133">Transmembrane helix</keyword>
<accession>A0A8J3I045</accession>
<evidence type="ECO:0008006" key="4">
    <source>
        <dbReference type="Google" id="ProtNLM"/>
    </source>
</evidence>
<comment type="caution">
    <text evidence="2">The sequence shown here is derived from an EMBL/GenBank/DDBJ whole genome shotgun (WGS) entry which is preliminary data.</text>
</comment>
<dbReference type="Gene3D" id="2.60.120.200">
    <property type="match status" value="1"/>
</dbReference>
<name>A0A8J3I045_9CHLR</name>
<keyword evidence="3" id="KW-1185">Reference proteome</keyword>
<dbReference type="Proteomes" id="UP000612362">
    <property type="component" value="Unassembled WGS sequence"/>
</dbReference>
<dbReference type="AlphaFoldDB" id="A0A8J3I045"/>
<feature type="transmembrane region" description="Helical" evidence="1">
    <location>
        <begin position="472"/>
        <end position="496"/>
    </location>
</feature>
<feature type="transmembrane region" description="Helical" evidence="1">
    <location>
        <begin position="296"/>
        <end position="317"/>
    </location>
</feature>
<evidence type="ECO:0000313" key="3">
    <source>
        <dbReference type="Proteomes" id="UP000612362"/>
    </source>
</evidence>
<dbReference type="EMBL" id="BNJF01000003">
    <property type="protein sequence ID" value="GHO47477.1"/>
    <property type="molecule type" value="Genomic_DNA"/>
</dbReference>
<evidence type="ECO:0000313" key="2">
    <source>
        <dbReference type="EMBL" id="GHO47477.1"/>
    </source>
</evidence>
<feature type="transmembrane region" description="Helical" evidence="1">
    <location>
        <begin position="380"/>
        <end position="401"/>
    </location>
</feature>
<feature type="transmembrane region" description="Helical" evidence="1">
    <location>
        <begin position="408"/>
        <end position="430"/>
    </location>
</feature>
<feature type="transmembrane region" description="Helical" evidence="1">
    <location>
        <begin position="29"/>
        <end position="51"/>
    </location>
</feature>
<organism evidence="2 3">
    <name type="scientific">Ktedonospora formicarum</name>
    <dbReference type="NCBI Taxonomy" id="2778364"/>
    <lineage>
        <taxon>Bacteria</taxon>
        <taxon>Bacillati</taxon>
        <taxon>Chloroflexota</taxon>
        <taxon>Ktedonobacteria</taxon>
        <taxon>Ktedonobacterales</taxon>
        <taxon>Ktedonobacteraceae</taxon>
        <taxon>Ktedonospora</taxon>
    </lineage>
</organism>
<protein>
    <recommendedName>
        <fullName evidence="4">ABC transporter permease</fullName>
    </recommendedName>
</protein>
<keyword evidence="1" id="KW-0812">Transmembrane</keyword>
<dbReference type="RefSeq" id="WP_220196764.1">
    <property type="nucleotide sequence ID" value="NZ_BNJF01000003.1"/>
</dbReference>